<evidence type="ECO:0000256" key="1">
    <source>
        <dbReference type="SAM" id="MobiDB-lite"/>
    </source>
</evidence>
<dbReference type="PANTHER" id="PTHR33698">
    <property type="entry name" value="NUCLEAR TRANSPORT FACTOR 2 (NTF2)-LIKE PROTEIN"/>
    <property type="match status" value="1"/>
</dbReference>
<reference evidence="3 4" key="1">
    <citation type="submission" date="2019-09" db="EMBL/GenBank/DDBJ databases">
        <authorList>
            <person name="Ou C."/>
        </authorList>
    </citation>
    <scope>NUCLEOTIDE SEQUENCE [LARGE SCALE GENOMIC DNA]</scope>
    <source>
        <strain evidence="3">S2</strain>
        <tissue evidence="3">Leaf</tissue>
    </source>
</reference>
<dbReference type="EMBL" id="SMOL01000695">
    <property type="protein sequence ID" value="KAB2600846.1"/>
    <property type="molecule type" value="Genomic_DNA"/>
</dbReference>
<dbReference type="SUPFAM" id="SSF54427">
    <property type="entry name" value="NTF2-like"/>
    <property type="match status" value="1"/>
</dbReference>
<feature type="transmembrane region" description="Helical" evidence="2">
    <location>
        <begin position="299"/>
        <end position="320"/>
    </location>
</feature>
<reference evidence="3 4" key="3">
    <citation type="submission" date="2019-11" db="EMBL/GenBank/DDBJ databases">
        <title>A de novo genome assembly of a pear dwarfing rootstock.</title>
        <authorList>
            <person name="Wang F."/>
            <person name="Wang J."/>
            <person name="Li S."/>
            <person name="Zhang Y."/>
            <person name="Fang M."/>
            <person name="Ma L."/>
            <person name="Zhao Y."/>
            <person name="Jiang S."/>
        </authorList>
    </citation>
    <scope>NUCLEOTIDE SEQUENCE [LARGE SCALE GENOMIC DNA]</scope>
    <source>
        <strain evidence="3">S2</strain>
        <tissue evidence="3">Leaf</tissue>
    </source>
</reference>
<dbReference type="OrthoDB" id="753811at2759"/>
<feature type="compositionally biased region" description="Basic and acidic residues" evidence="1">
    <location>
        <begin position="22"/>
        <end position="41"/>
    </location>
</feature>
<keyword evidence="2" id="KW-0812">Transmembrane</keyword>
<proteinExistence type="predicted"/>
<protein>
    <recommendedName>
        <fullName evidence="5">SnoaL-like domain-containing protein</fullName>
    </recommendedName>
</protein>
<keyword evidence="2" id="KW-1133">Transmembrane helix</keyword>
<reference evidence="4" key="2">
    <citation type="submission" date="2019-10" db="EMBL/GenBank/DDBJ databases">
        <title>A de novo genome assembly of a pear dwarfing rootstock.</title>
        <authorList>
            <person name="Wang F."/>
            <person name="Wang J."/>
            <person name="Li S."/>
            <person name="Zhang Y."/>
            <person name="Fang M."/>
            <person name="Ma L."/>
            <person name="Zhao Y."/>
            <person name="Jiang S."/>
        </authorList>
    </citation>
    <scope>NUCLEOTIDE SEQUENCE [LARGE SCALE GENOMIC DNA]</scope>
</reference>
<feature type="region of interest" description="Disordered" evidence="1">
    <location>
        <begin position="1"/>
        <end position="43"/>
    </location>
</feature>
<comment type="caution">
    <text evidence="3">The sequence shown here is derived from an EMBL/GenBank/DDBJ whole genome shotgun (WGS) entry which is preliminary data.</text>
</comment>
<accession>A0A5N5FCK9</accession>
<name>A0A5N5FCK9_9ROSA</name>
<keyword evidence="4" id="KW-1185">Reference proteome</keyword>
<sequence length="321" mass="35900">MRKGCDSAEEVAANALTKPRSRRSDQRKAGPSDQRRTRGEGPRVTCSESLLCQNAVSAAAVTLKRVQMTLVICPTGAFVHKNLKKTASSRNVFGNFHPPSCDHRQATIQESIFPKSKKRDFLLVPVNSARNSGGLPGDHQGAEDPRALETVLKLYTAIKNKNIRELSEVIGDECQCVCNLFSVIQPLRGKKQVLDFFSYLIRSLGSNIEFVVTPTLHHGMNVGVQWSLEWKKTHAPLGKGFSFHICQIYRGKVIIRNVEMFMEPLLHIEPLRLKIMGIMAGLMDKMGSNSMFKGKANRILWVLLFLVIKAAFLIIFKLILD</sequence>
<evidence type="ECO:0000313" key="4">
    <source>
        <dbReference type="Proteomes" id="UP000327157"/>
    </source>
</evidence>
<dbReference type="PANTHER" id="PTHR33698:SF6">
    <property type="entry name" value="TRANSMEMBRANE PROTEIN"/>
    <property type="match status" value="1"/>
</dbReference>
<organism evidence="3 4">
    <name type="scientific">Pyrus ussuriensis x Pyrus communis</name>
    <dbReference type="NCBI Taxonomy" id="2448454"/>
    <lineage>
        <taxon>Eukaryota</taxon>
        <taxon>Viridiplantae</taxon>
        <taxon>Streptophyta</taxon>
        <taxon>Embryophyta</taxon>
        <taxon>Tracheophyta</taxon>
        <taxon>Spermatophyta</taxon>
        <taxon>Magnoliopsida</taxon>
        <taxon>eudicotyledons</taxon>
        <taxon>Gunneridae</taxon>
        <taxon>Pentapetalae</taxon>
        <taxon>rosids</taxon>
        <taxon>fabids</taxon>
        <taxon>Rosales</taxon>
        <taxon>Rosaceae</taxon>
        <taxon>Amygdaloideae</taxon>
        <taxon>Maleae</taxon>
        <taxon>Pyrus</taxon>
    </lineage>
</organism>
<evidence type="ECO:0000256" key="2">
    <source>
        <dbReference type="SAM" id="Phobius"/>
    </source>
</evidence>
<gene>
    <name evidence="3" type="ORF">D8674_001851</name>
</gene>
<dbReference type="InterPro" id="IPR032710">
    <property type="entry name" value="NTF2-like_dom_sf"/>
</dbReference>
<evidence type="ECO:0000313" key="3">
    <source>
        <dbReference type="EMBL" id="KAB2600846.1"/>
    </source>
</evidence>
<dbReference type="AlphaFoldDB" id="A0A5N5FCK9"/>
<evidence type="ECO:0008006" key="5">
    <source>
        <dbReference type="Google" id="ProtNLM"/>
    </source>
</evidence>
<dbReference type="Proteomes" id="UP000327157">
    <property type="component" value="Chromosome 10"/>
</dbReference>
<keyword evidence="2" id="KW-0472">Membrane</keyword>